<gene>
    <name evidence="2" type="ORF">AVDCRST_MAG35-1721</name>
</gene>
<evidence type="ECO:0000313" key="2">
    <source>
        <dbReference type="EMBL" id="CAA9416223.1"/>
    </source>
</evidence>
<name>A0A6J4PJD0_9ACTN</name>
<feature type="compositionally biased region" description="Basic and acidic residues" evidence="1">
    <location>
        <begin position="30"/>
        <end position="42"/>
    </location>
</feature>
<proteinExistence type="predicted"/>
<feature type="region of interest" description="Disordered" evidence="1">
    <location>
        <begin position="1"/>
        <end position="58"/>
    </location>
</feature>
<organism evidence="2">
    <name type="scientific">uncultured Quadrisphaera sp</name>
    <dbReference type="NCBI Taxonomy" id="904978"/>
    <lineage>
        <taxon>Bacteria</taxon>
        <taxon>Bacillati</taxon>
        <taxon>Actinomycetota</taxon>
        <taxon>Actinomycetes</taxon>
        <taxon>Kineosporiales</taxon>
        <taxon>Kineosporiaceae</taxon>
        <taxon>Quadrisphaera</taxon>
        <taxon>environmental samples</taxon>
    </lineage>
</organism>
<reference evidence="2" key="1">
    <citation type="submission" date="2020-02" db="EMBL/GenBank/DDBJ databases">
        <authorList>
            <person name="Meier V. D."/>
        </authorList>
    </citation>
    <scope>NUCLEOTIDE SEQUENCE</scope>
    <source>
        <strain evidence="2">AVDCRST_MAG35</strain>
    </source>
</reference>
<feature type="non-terminal residue" evidence="2">
    <location>
        <position position="1"/>
    </location>
</feature>
<sequence length="58" mass="6084">PVRPPGQPGDRHRDPRRAAAGRRGGAGRRPAAERAGDGDLRRGGRRLRPAARGGEGPV</sequence>
<evidence type="ECO:0000256" key="1">
    <source>
        <dbReference type="SAM" id="MobiDB-lite"/>
    </source>
</evidence>
<protein>
    <submittedName>
        <fullName evidence="2">Uncharacterized protein</fullName>
    </submittedName>
</protein>
<feature type="non-terminal residue" evidence="2">
    <location>
        <position position="58"/>
    </location>
</feature>
<dbReference type="EMBL" id="CADCUY010000356">
    <property type="protein sequence ID" value="CAA9416223.1"/>
    <property type="molecule type" value="Genomic_DNA"/>
</dbReference>
<dbReference type="AlphaFoldDB" id="A0A6J4PJD0"/>
<accession>A0A6J4PJD0</accession>